<evidence type="ECO:0000313" key="4">
    <source>
        <dbReference type="Proteomes" id="UP001570846"/>
    </source>
</evidence>
<reference evidence="2 4" key="3">
    <citation type="submission" date="2024-08" db="EMBL/GenBank/DDBJ databases">
        <authorList>
            <person name="Wei W."/>
        </authorList>
    </citation>
    <scope>NUCLEOTIDE SEQUENCE [LARGE SCALE GENOMIC DNA]</scope>
    <source>
        <strain evidence="2 4">XU2</strain>
    </source>
</reference>
<dbReference type="Proteomes" id="UP001570846">
    <property type="component" value="Unassembled WGS sequence"/>
</dbReference>
<comment type="caution">
    <text evidence="1">The sequence shown here is derived from an EMBL/GenBank/DDBJ whole genome shotgun (WGS) entry which is preliminary data.</text>
</comment>
<dbReference type="AlphaFoldDB" id="A0A5M8QQ78"/>
<reference evidence="1 3" key="2">
    <citation type="submission" date="2019-09" db="EMBL/GenBank/DDBJ databases">
        <title>A bacterium isolated from glacier soil.</title>
        <authorList>
            <person name="Liu Q."/>
        </authorList>
    </citation>
    <scope>NUCLEOTIDE SEQUENCE [LARGE SCALE GENOMIC DNA]</scope>
    <source>
        <strain evidence="1 3">MDT1-10-3</strain>
    </source>
</reference>
<evidence type="ECO:0000313" key="1">
    <source>
        <dbReference type="EMBL" id="KAA6437154.1"/>
    </source>
</evidence>
<dbReference type="RefSeq" id="WP_149096794.1">
    <property type="nucleotide sequence ID" value="NZ_BMMG01000001.1"/>
</dbReference>
<reference evidence="1 3" key="1">
    <citation type="submission" date="2019-07" db="EMBL/GenBank/DDBJ databases">
        <authorList>
            <person name="Qu J.-H."/>
        </authorList>
    </citation>
    <scope>NUCLEOTIDE SEQUENCE [LARGE SCALE GENOMIC DNA]</scope>
    <source>
        <strain evidence="1 3">MDT1-10-3</strain>
    </source>
</reference>
<sequence>MLTSVWKRLISGKSKRKLDFVGVAKKDYFDRVNYVRTVVGLRNVLSKPKQVAPNTAREVAFRGLPFGASLKEAKRLLGKPEFQVNHNQDVVGHEVLFYFSPIGSMKVTQCLHFLHGKFIMGQSHIKTTKPAKGRAVLEAELANYGLLPEPGVASLEGLFPICDGQGNRVEMHHAFDLTLTYVTGDPAVLPLVAKAPQVKEKSKKSFLKRILPVPQVRYV</sequence>
<gene>
    <name evidence="2" type="ORF">ACD591_12825</name>
    <name evidence="1" type="ORF">FOE74_01250</name>
</gene>
<accession>A0A5M8QQ78</accession>
<proteinExistence type="predicted"/>
<dbReference type="EMBL" id="JBGOGF010000006">
    <property type="protein sequence ID" value="MFA1772176.1"/>
    <property type="molecule type" value="Genomic_DNA"/>
</dbReference>
<dbReference type="OrthoDB" id="894007at2"/>
<keyword evidence="4" id="KW-1185">Reference proteome</keyword>
<protein>
    <submittedName>
        <fullName evidence="1">Uncharacterized protein</fullName>
    </submittedName>
</protein>
<name>A0A5M8QQ78_9BACT</name>
<dbReference type="Proteomes" id="UP000323866">
    <property type="component" value="Unassembled WGS sequence"/>
</dbReference>
<evidence type="ECO:0000313" key="3">
    <source>
        <dbReference type="Proteomes" id="UP000323866"/>
    </source>
</evidence>
<evidence type="ECO:0000313" key="2">
    <source>
        <dbReference type="EMBL" id="MFA1772176.1"/>
    </source>
</evidence>
<organism evidence="1 3">
    <name type="scientific">Rufibacter glacialis</name>
    <dbReference type="NCBI Taxonomy" id="1259555"/>
    <lineage>
        <taxon>Bacteria</taxon>
        <taxon>Pseudomonadati</taxon>
        <taxon>Bacteroidota</taxon>
        <taxon>Cytophagia</taxon>
        <taxon>Cytophagales</taxon>
        <taxon>Hymenobacteraceae</taxon>
        <taxon>Rufibacter</taxon>
    </lineage>
</organism>
<dbReference type="EMBL" id="VKKZ01000010">
    <property type="protein sequence ID" value="KAA6437154.1"/>
    <property type="molecule type" value="Genomic_DNA"/>
</dbReference>